<dbReference type="AlphaFoldDB" id="A0A3G1KY12"/>
<dbReference type="GO" id="GO:0008168">
    <property type="term" value="F:methyltransferase activity"/>
    <property type="evidence" value="ECO:0007669"/>
    <property type="project" value="UniProtKB-KW"/>
</dbReference>
<evidence type="ECO:0000256" key="1">
    <source>
        <dbReference type="ARBA" id="ARBA00007137"/>
    </source>
</evidence>
<keyword evidence="5" id="KW-1185">Reference proteome</keyword>
<gene>
    <name evidence="4" type="ORF">DCMF_23050</name>
</gene>
<dbReference type="InterPro" id="IPR010426">
    <property type="entry name" value="MTTB_MeTrfase"/>
</dbReference>
<accession>A0A3G1KY12</accession>
<dbReference type="InterPro" id="IPR038601">
    <property type="entry name" value="MttB-like_sf"/>
</dbReference>
<proteinExistence type="inferred from homology"/>
<organism evidence="4 5">
    <name type="scientific">Formimonas warabiya</name>
    <dbReference type="NCBI Taxonomy" id="1761012"/>
    <lineage>
        <taxon>Bacteria</taxon>
        <taxon>Bacillati</taxon>
        <taxon>Bacillota</taxon>
        <taxon>Clostridia</taxon>
        <taxon>Eubacteriales</taxon>
        <taxon>Peptococcaceae</taxon>
        <taxon>Candidatus Formimonas</taxon>
    </lineage>
</organism>
<dbReference type="EMBL" id="CP017634">
    <property type="protein sequence ID" value="ATW27249.1"/>
    <property type="molecule type" value="Genomic_DNA"/>
</dbReference>
<dbReference type="Gene3D" id="3.20.20.480">
    <property type="entry name" value="Trimethylamine methyltransferase-like"/>
    <property type="match status" value="1"/>
</dbReference>
<reference evidence="4 5" key="1">
    <citation type="submission" date="2016-10" db="EMBL/GenBank/DDBJ databases">
        <title>Complete Genome Sequence of Peptococcaceae strain DCMF.</title>
        <authorList>
            <person name="Edwards R.J."/>
            <person name="Holland S.I."/>
            <person name="Deshpande N.P."/>
            <person name="Wong Y.K."/>
            <person name="Ertan H."/>
            <person name="Manefield M."/>
            <person name="Russell T.L."/>
            <person name="Lee M.J."/>
        </authorList>
    </citation>
    <scope>NUCLEOTIDE SEQUENCE [LARGE SCALE GENOMIC DNA]</scope>
    <source>
        <strain evidence="4 5">DCMF</strain>
    </source>
</reference>
<evidence type="ECO:0000313" key="4">
    <source>
        <dbReference type="EMBL" id="ATW27249.1"/>
    </source>
</evidence>
<dbReference type="Pfam" id="PF06253">
    <property type="entry name" value="MTTB"/>
    <property type="match status" value="1"/>
</dbReference>
<name>A0A3G1KY12_FORW1</name>
<dbReference type="GO" id="GO:0032259">
    <property type="term" value="P:methylation"/>
    <property type="evidence" value="ECO:0007669"/>
    <property type="project" value="UniProtKB-KW"/>
</dbReference>
<protein>
    <recommendedName>
        <fullName evidence="6">Trimethylamine methyltransferase MttB</fullName>
    </recommendedName>
</protein>
<keyword evidence="3" id="KW-0808">Transferase</keyword>
<dbReference type="Proteomes" id="UP000323521">
    <property type="component" value="Chromosome"/>
</dbReference>
<dbReference type="RefSeq" id="WP_148136597.1">
    <property type="nucleotide sequence ID" value="NZ_CP017634.1"/>
</dbReference>
<sequence length="493" mass="53274">MKRSEKSGIEIGTGFGLKSFSPDQVEMLHDATLKVLQDTGIKVESDAAAEIFSGAGAQVERFSNYFTVRIPSYIVEDCIRWAARPGIFYGRVPEDDFLAEPHRVGFATFGECIQVIDPVTRRVRKSTKKDCGDISLICDYFDEISVMERPCCSSDMHPETQPLHNLEAIFTNTSKPVFLAAVNPRNCRKMVEMAIVCAGGKENFHKRPFLNIFVCPTSPLLLVKNCCDVIIEAAGLGAGIAIIPMALAGATSTATLAGTIVTHNAEVLSALALAQLTKKGCRCVYCGVSTIMDLRLMVGPVGAPEQALLASGAAKLAQYYRLPSWIGGGVSDSKLPDAQAAYEFALNALTGALAGANIVYGAGVLELGLTQDYAKLVLDVEAIRSIKRIMKGVEITDETLALDVIHQVGAGGEFLTHAHTFQHMREQSQPALFDRKTRDSWLKSGGKDAAERAYEEALHILENHRPKVLPPGAAGIMKEIIADYEKELGVAGK</sequence>
<evidence type="ECO:0000256" key="2">
    <source>
        <dbReference type="ARBA" id="ARBA00022603"/>
    </source>
</evidence>
<comment type="similarity">
    <text evidence="1">Belongs to the trimethylamine methyltransferase family.</text>
</comment>
<dbReference type="OrthoDB" id="5418352at2"/>
<evidence type="ECO:0008006" key="6">
    <source>
        <dbReference type="Google" id="ProtNLM"/>
    </source>
</evidence>
<dbReference type="GO" id="GO:0015948">
    <property type="term" value="P:methanogenesis"/>
    <property type="evidence" value="ECO:0007669"/>
    <property type="project" value="InterPro"/>
</dbReference>
<keyword evidence="2" id="KW-0489">Methyltransferase</keyword>
<dbReference type="KEGG" id="fwa:DCMF_23050"/>
<evidence type="ECO:0000256" key="3">
    <source>
        <dbReference type="ARBA" id="ARBA00022679"/>
    </source>
</evidence>
<evidence type="ECO:0000313" key="5">
    <source>
        <dbReference type="Proteomes" id="UP000323521"/>
    </source>
</evidence>